<evidence type="ECO:0000256" key="1">
    <source>
        <dbReference type="SAM" id="SignalP"/>
    </source>
</evidence>
<name>A0A3G8ZBD0_9FLAO</name>
<evidence type="ECO:0000313" key="3">
    <source>
        <dbReference type="Proteomes" id="UP000272316"/>
    </source>
</evidence>
<dbReference type="RefSeq" id="WP_124985802.1">
    <property type="nucleotide sequence ID" value="NZ_CP034160.1"/>
</dbReference>
<sequence>MTHFFKLFSLVLFTIFSNYVFAQKVNLAGNWTNIDYDKNKSDFILSEDNYVSMSVNGEFIDGKNYIIKGGKNAGQKGELKYTIDYDKNPVEIDIIAIMDDTEKGRILGTIKLINKDEFLMIFSFTGKRDFNFSEKNAKQIAHFIRKKS</sequence>
<gene>
    <name evidence="2" type="ORF">EIB75_04075</name>
</gene>
<evidence type="ECO:0000313" key="2">
    <source>
        <dbReference type="EMBL" id="AZI54473.1"/>
    </source>
</evidence>
<accession>A0A3G8ZBD0</accession>
<feature type="signal peptide" evidence="1">
    <location>
        <begin position="1"/>
        <end position="22"/>
    </location>
</feature>
<dbReference type="KEGG" id="eva:EIB75_04075"/>
<dbReference type="Proteomes" id="UP000272316">
    <property type="component" value="Chromosome"/>
</dbReference>
<evidence type="ECO:0008006" key="4">
    <source>
        <dbReference type="Google" id="ProtNLM"/>
    </source>
</evidence>
<dbReference type="AlphaFoldDB" id="A0A3G8ZBD0"/>
<organism evidence="2 3">
    <name type="scientific">Epilithonimonas vandammei</name>
    <dbReference type="NCBI Taxonomy" id="2487072"/>
    <lineage>
        <taxon>Bacteria</taxon>
        <taxon>Pseudomonadati</taxon>
        <taxon>Bacteroidota</taxon>
        <taxon>Flavobacteriia</taxon>
        <taxon>Flavobacteriales</taxon>
        <taxon>Weeksellaceae</taxon>
        <taxon>Chryseobacterium group</taxon>
        <taxon>Epilithonimonas</taxon>
    </lineage>
</organism>
<feature type="chain" id="PRO_5018018012" description="TIGR03067 domain-containing protein" evidence="1">
    <location>
        <begin position="23"/>
        <end position="148"/>
    </location>
</feature>
<proteinExistence type="predicted"/>
<keyword evidence="1" id="KW-0732">Signal</keyword>
<protein>
    <recommendedName>
        <fullName evidence="4">TIGR03067 domain-containing protein</fullName>
    </recommendedName>
</protein>
<dbReference type="EMBL" id="CP034160">
    <property type="protein sequence ID" value="AZI54473.1"/>
    <property type="molecule type" value="Genomic_DNA"/>
</dbReference>
<reference evidence="3" key="1">
    <citation type="submission" date="2018-11" db="EMBL/GenBank/DDBJ databases">
        <title>Proposal to divide the Flavobacteriaceae and reorganize its genera based on Amino Acid Identity values calculated from whole genome sequences.</title>
        <authorList>
            <person name="Nicholson A.C."/>
            <person name="Gulvik C.A."/>
            <person name="Whitney A.M."/>
            <person name="Sheth M."/>
            <person name="Batra D."/>
            <person name="Pryor J."/>
            <person name="Bernardet J.-F."/>
            <person name="Hugo C."/>
            <person name="Kampfer P."/>
            <person name="Newman J.D."/>
            <person name="McQuiston J.R."/>
        </authorList>
    </citation>
    <scope>NUCLEOTIDE SEQUENCE [LARGE SCALE GENOMIC DNA]</scope>
    <source>
        <strain evidence="3">H6466</strain>
    </source>
</reference>